<dbReference type="SUPFAM" id="SSF52218">
    <property type="entry name" value="Flavoproteins"/>
    <property type="match status" value="1"/>
</dbReference>
<organism evidence="2 3">
    <name type="scientific">Paraburkholderia polaris</name>
    <dbReference type="NCBI Taxonomy" id="2728848"/>
    <lineage>
        <taxon>Bacteria</taxon>
        <taxon>Pseudomonadati</taxon>
        <taxon>Pseudomonadota</taxon>
        <taxon>Betaproteobacteria</taxon>
        <taxon>Burkholderiales</taxon>
        <taxon>Burkholderiaceae</taxon>
        <taxon>Paraburkholderia</taxon>
    </lineage>
</organism>
<dbReference type="PANTHER" id="PTHR30543">
    <property type="entry name" value="CHROMATE REDUCTASE"/>
    <property type="match status" value="1"/>
</dbReference>
<dbReference type="Proteomes" id="UP000544134">
    <property type="component" value="Unassembled WGS sequence"/>
</dbReference>
<accession>A0A848ISE8</accession>
<feature type="domain" description="NADPH-dependent FMN reductase-like" evidence="1">
    <location>
        <begin position="6"/>
        <end position="147"/>
    </location>
</feature>
<protein>
    <submittedName>
        <fullName evidence="2">NAD(P)H-dependent oxidoreductase</fullName>
    </submittedName>
</protein>
<evidence type="ECO:0000313" key="2">
    <source>
        <dbReference type="EMBL" id="NMM02047.1"/>
    </source>
</evidence>
<dbReference type="Gene3D" id="3.40.50.360">
    <property type="match status" value="1"/>
</dbReference>
<dbReference type="PANTHER" id="PTHR30543:SF21">
    <property type="entry name" value="NAD(P)H-DEPENDENT FMN REDUCTASE LOT6"/>
    <property type="match status" value="1"/>
</dbReference>
<dbReference type="InterPro" id="IPR029039">
    <property type="entry name" value="Flavoprotein-like_sf"/>
</dbReference>
<dbReference type="InterPro" id="IPR005025">
    <property type="entry name" value="FMN_Rdtase-like_dom"/>
</dbReference>
<dbReference type="RefSeq" id="WP_169488867.1">
    <property type="nucleotide sequence ID" value="NZ_JABBGJ010000036.1"/>
</dbReference>
<gene>
    <name evidence="2" type="ORF">HHL24_29475</name>
</gene>
<reference evidence="2 3" key="1">
    <citation type="submission" date="2020-04" db="EMBL/GenBank/DDBJ databases">
        <title>Paraburkholderia sp. RP-4-7 isolated from soil.</title>
        <authorList>
            <person name="Dahal R.H."/>
        </authorList>
    </citation>
    <scope>NUCLEOTIDE SEQUENCE [LARGE SCALE GENOMIC DNA]</scope>
    <source>
        <strain evidence="2 3">RP-4-7</strain>
    </source>
</reference>
<dbReference type="GO" id="GO:0010181">
    <property type="term" value="F:FMN binding"/>
    <property type="evidence" value="ECO:0007669"/>
    <property type="project" value="TreeGrafter"/>
</dbReference>
<sequence>MTSSLKIVGIAGSLRAASYSQIVLKAIARLLPEGTEVDTLDIGSLPHYNEDVEREALPHSAASARARVQACDAVIIVTPEFNHGLPGVLKNTLDWLSRPAFGSCMQGKPVFFATLSPGALGGVRAQYQVRETLASMLCRLVSLPEIAITQVGAKVANGELNDQATLDFIAGPLQQFLNATMPVTAP</sequence>
<keyword evidence="3" id="KW-1185">Reference proteome</keyword>
<name>A0A848ISE8_9BURK</name>
<dbReference type="AlphaFoldDB" id="A0A848ISE8"/>
<evidence type="ECO:0000259" key="1">
    <source>
        <dbReference type="Pfam" id="PF03358"/>
    </source>
</evidence>
<proteinExistence type="predicted"/>
<dbReference type="InterPro" id="IPR050712">
    <property type="entry name" value="NAD(P)H-dep_reductase"/>
</dbReference>
<evidence type="ECO:0000313" key="3">
    <source>
        <dbReference type="Proteomes" id="UP000544134"/>
    </source>
</evidence>
<dbReference type="GO" id="GO:0016491">
    <property type="term" value="F:oxidoreductase activity"/>
    <property type="evidence" value="ECO:0007669"/>
    <property type="project" value="InterPro"/>
</dbReference>
<dbReference type="EMBL" id="JABBGJ010000036">
    <property type="protein sequence ID" value="NMM02047.1"/>
    <property type="molecule type" value="Genomic_DNA"/>
</dbReference>
<comment type="caution">
    <text evidence="2">The sequence shown here is derived from an EMBL/GenBank/DDBJ whole genome shotgun (WGS) entry which is preliminary data.</text>
</comment>
<dbReference type="Pfam" id="PF03358">
    <property type="entry name" value="FMN_red"/>
    <property type="match status" value="1"/>
</dbReference>
<dbReference type="GO" id="GO:0005829">
    <property type="term" value="C:cytosol"/>
    <property type="evidence" value="ECO:0007669"/>
    <property type="project" value="TreeGrafter"/>
</dbReference>